<feature type="region of interest" description="Disordered" evidence="1">
    <location>
        <begin position="260"/>
        <end position="311"/>
    </location>
</feature>
<evidence type="ECO:0000313" key="4">
    <source>
        <dbReference type="Proteomes" id="UP000472727"/>
    </source>
</evidence>
<feature type="domain" description="J" evidence="2">
    <location>
        <begin position="19"/>
        <end position="87"/>
    </location>
</feature>
<comment type="caution">
    <text evidence="3">The sequence shown here is derived from an EMBL/GenBank/DDBJ whole genome shotgun (WGS) entry which is preliminary data.</text>
</comment>
<feature type="compositionally biased region" description="Polar residues" evidence="1">
    <location>
        <begin position="561"/>
        <end position="581"/>
    </location>
</feature>
<feature type="region of interest" description="Disordered" evidence="1">
    <location>
        <begin position="543"/>
        <end position="583"/>
    </location>
</feature>
<feature type="region of interest" description="Disordered" evidence="1">
    <location>
        <begin position="444"/>
        <end position="482"/>
    </location>
</feature>
<dbReference type="GO" id="GO:0005739">
    <property type="term" value="C:mitochondrion"/>
    <property type="evidence" value="ECO:0007669"/>
    <property type="project" value="GOC"/>
</dbReference>
<name>A0A7C8QGB0_ORBOL</name>
<accession>A0A7C8QGB0</accession>
<dbReference type="PRINTS" id="PR00625">
    <property type="entry name" value="JDOMAIN"/>
</dbReference>
<feature type="region of interest" description="Disordered" evidence="1">
    <location>
        <begin position="150"/>
        <end position="242"/>
    </location>
</feature>
<feature type="region of interest" description="Disordered" evidence="1">
    <location>
        <begin position="108"/>
        <end position="130"/>
    </location>
</feature>
<dbReference type="Pfam" id="PF00226">
    <property type="entry name" value="DnaJ"/>
    <property type="match status" value="1"/>
</dbReference>
<dbReference type="InterPro" id="IPR036869">
    <property type="entry name" value="J_dom_sf"/>
</dbReference>
<dbReference type="EMBL" id="WIWS01000072">
    <property type="protein sequence ID" value="KAF3211912.1"/>
    <property type="molecule type" value="Genomic_DNA"/>
</dbReference>
<dbReference type="InterPro" id="IPR018253">
    <property type="entry name" value="DnaJ_domain_CS"/>
</dbReference>
<dbReference type="SUPFAM" id="SSF46565">
    <property type="entry name" value="Chaperone J-domain"/>
    <property type="match status" value="1"/>
</dbReference>
<feature type="compositionally biased region" description="Polar residues" evidence="1">
    <location>
        <begin position="373"/>
        <end position="385"/>
    </location>
</feature>
<feature type="compositionally biased region" description="Basic and acidic residues" evidence="1">
    <location>
        <begin position="388"/>
        <end position="399"/>
    </location>
</feature>
<dbReference type="GO" id="GO:0042407">
    <property type="term" value="P:cristae formation"/>
    <property type="evidence" value="ECO:0007669"/>
    <property type="project" value="TreeGrafter"/>
</dbReference>
<feature type="compositionally biased region" description="Basic and acidic residues" evidence="1">
    <location>
        <begin position="264"/>
        <end position="311"/>
    </location>
</feature>
<dbReference type="InterPro" id="IPR052243">
    <property type="entry name" value="Mito_inner_membrane_organizer"/>
</dbReference>
<feature type="compositionally biased region" description="Basic and acidic residues" evidence="1">
    <location>
        <begin position="159"/>
        <end position="240"/>
    </location>
</feature>
<dbReference type="Proteomes" id="UP000472727">
    <property type="component" value="Unassembled WGS sequence"/>
</dbReference>
<evidence type="ECO:0000259" key="2">
    <source>
        <dbReference type="PROSITE" id="PS50076"/>
    </source>
</evidence>
<feature type="region of interest" description="Disordered" evidence="1">
    <location>
        <begin position="342"/>
        <end position="427"/>
    </location>
</feature>
<feature type="compositionally biased region" description="Polar residues" evidence="1">
    <location>
        <begin position="402"/>
        <end position="411"/>
    </location>
</feature>
<evidence type="ECO:0000313" key="3">
    <source>
        <dbReference type="EMBL" id="KAF3211912.1"/>
    </source>
</evidence>
<dbReference type="InterPro" id="IPR001623">
    <property type="entry name" value="DnaJ_domain"/>
</dbReference>
<organism evidence="3 4">
    <name type="scientific">Orbilia oligospora</name>
    <name type="common">Nematode-trapping fungus</name>
    <name type="synonym">Arthrobotrys oligospora</name>
    <dbReference type="NCBI Taxonomy" id="2813651"/>
    <lineage>
        <taxon>Eukaryota</taxon>
        <taxon>Fungi</taxon>
        <taxon>Dikarya</taxon>
        <taxon>Ascomycota</taxon>
        <taxon>Pezizomycotina</taxon>
        <taxon>Orbiliomycetes</taxon>
        <taxon>Orbiliales</taxon>
        <taxon>Orbiliaceae</taxon>
        <taxon>Orbilia</taxon>
    </lineage>
</organism>
<dbReference type="AlphaFoldDB" id="A0A7C8QGB0"/>
<dbReference type="PROSITE" id="PS50076">
    <property type="entry name" value="DNAJ_2"/>
    <property type="match status" value="1"/>
</dbReference>
<dbReference type="PANTHER" id="PTHR44157">
    <property type="entry name" value="DNAJ HOMOLOG SUBFAMILY C MEMBER 11"/>
    <property type="match status" value="1"/>
</dbReference>
<dbReference type="SMART" id="SM00271">
    <property type="entry name" value="DnaJ"/>
    <property type="match status" value="1"/>
</dbReference>
<dbReference type="PANTHER" id="PTHR44157:SF1">
    <property type="entry name" value="DNAJ HOMOLOG SUBFAMILY C MEMBER 11"/>
    <property type="match status" value="1"/>
</dbReference>
<dbReference type="CDD" id="cd06257">
    <property type="entry name" value="DnaJ"/>
    <property type="match status" value="1"/>
</dbReference>
<gene>
    <name evidence="3" type="ORF">TWF106_010095</name>
</gene>
<dbReference type="PROSITE" id="PS00636">
    <property type="entry name" value="DNAJ_1"/>
    <property type="match status" value="1"/>
</dbReference>
<proteinExistence type="predicted"/>
<reference evidence="3 4" key="1">
    <citation type="submission" date="2019-06" db="EMBL/GenBank/DDBJ databases">
        <authorList>
            <person name="Palmer J.M."/>
        </authorList>
    </citation>
    <scope>NUCLEOTIDE SEQUENCE [LARGE SCALE GENOMIC DNA]</scope>
    <source>
        <strain evidence="3 4">TWF106</strain>
    </source>
</reference>
<dbReference type="Gene3D" id="1.10.287.110">
    <property type="entry name" value="DnaJ domain"/>
    <property type="match status" value="1"/>
</dbReference>
<evidence type="ECO:0000256" key="1">
    <source>
        <dbReference type="SAM" id="MobiDB-lite"/>
    </source>
</evidence>
<protein>
    <recommendedName>
        <fullName evidence="2">J domain-containing protein</fullName>
    </recommendedName>
</protein>
<feature type="compositionally biased region" description="Basic and acidic residues" evidence="1">
    <location>
        <begin position="116"/>
        <end position="130"/>
    </location>
</feature>
<sequence length="718" mass="82447">MPRSNLHPQGPPDYEFLPDWYGVLELTKEASASAIRTAYKRLAFQYHPDKTLDEKLKPEMTKRFTQIQEAYEVLSDSRRRREYDEDLTLEGKILEDWRRTQDVRERAARTRKAQTRHQEEERIRRAEDRQAEKDYLAAKKQEEDQLFAAMQAQSARKQHAADQERRKTTSQDADRQNADRQRRKEEERRQRRMKEDDIYRREAERKDAEKLQREDDQKRFARDHEKRTRDRRHERGHKVDMMQQFPIDDILDAEPAHFGAAAGDRGRSSKERLRDPTLHVPGEKPRDRSRQRNGSRHREQDRESEFTTRDFEHSRKHRFYAEAGGRRMSTEPIHEDYMRTATSSLYGSPPHPYSVPRSAASYSPPPSPRMRHSNPTMNTTHNFQGPNKGRDRTRDRPGNRDSGYSTSSAGTTVHPGTGPENLDPAAYGMNGKKYKAKVMYVTDSEEEDGASTIGRTRTSKRATKQSSRDDPLSAYAPRHQPTVELDDDPFLYMQTGSKTFPFTHKDVNYGAKLSQVHTRTNSDQSAPGIQIDFINEGMAGMGMGPPGHKSRHAPTRVLPGLTNSNTKKSQPPSDSTATAQHPVSRNVVRNAARAAGASREIAHRAAHRTARRTAHRIAQIHAAPVQVQALEVVRMTPRKGLHPADSVLLHFINPYPHSMTSNCLIDLPQALKYYFFAQSTNPLPHNTIHHYANDLLRIFELGRFQPSHQKPPSPTDSP</sequence>